<evidence type="ECO:0000256" key="4">
    <source>
        <dbReference type="SAM" id="SignalP"/>
    </source>
</evidence>
<dbReference type="Pfam" id="PF13407">
    <property type="entry name" value="Peripla_BP_4"/>
    <property type="match status" value="1"/>
</dbReference>
<protein>
    <submittedName>
        <fullName evidence="6">Substrate-binding domain-containing protein</fullName>
    </submittedName>
</protein>
<feature type="domain" description="Periplasmic binding protein" evidence="5">
    <location>
        <begin position="48"/>
        <end position="306"/>
    </location>
</feature>
<reference evidence="7" key="1">
    <citation type="submission" date="2019-11" db="EMBL/GenBank/DDBJ databases">
        <title>The complete genome sequence of Saccharopolyspora sp. E2A.</title>
        <authorList>
            <person name="Zhang G."/>
        </authorList>
    </citation>
    <scope>NUCLEOTIDE SEQUENCE [LARGE SCALE GENOMIC DNA]</scope>
    <source>
        <strain evidence="7">E2A</strain>
    </source>
</reference>
<evidence type="ECO:0000259" key="5">
    <source>
        <dbReference type="Pfam" id="PF13407"/>
    </source>
</evidence>
<dbReference type="GO" id="GO:0030313">
    <property type="term" value="C:cell envelope"/>
    <property type="evidence" value="ECO:0007669"/>
    <property type="project" value="UniProtKB-SubCell"/>
</dbReference>
<feature type="chain" id="PRO_5024317391" evidence="4">
    <location>
        <begin position="28"/>
        <end position="342"/>
    </location>
</feature>
<dbReference type="InterPro" id="IPR028082">
    <property type="entry name" value="Peripla_BP_I"/>
</dbReference>
<proteinExistence type="inferred from homology"/>
<dbReference type="PANTHER" id="PTHR46847">
    <property type="entry name" value="D-ALLOSE-BINDING PERIPLASMIC PROTEIN-RELATED"/>
    <property type="match status" value="1"/>
</dbReference>
<evidence type="ECO:0000256" key="2">
    <source>
        <dbReference type="ARBA" id="ARBA00007639"/>
    </source>
</evidence>
<dbReference type="Gene3D" id="3.40.50.2300">
    <property type="match status" value="2"/>
</dbReference>
<gene>
    <name evidence="6" type="ORF">GIY23_08400</name>
</gene>
<sequence>MRKTQARSGVRALTAVGLVVVAASASACSVGVRESTGGGGADDGQIRIDVVPKAIGFDFWEQVRLGAECAGSQRDNVEISWDGVNDESDVSGQQSLLQDKLAQGSNDALVYAATDAKALSAVTDTALGQGTTVVNMDSGTEPQPPEVPVYATNNVAAAEQGTDLLAEQLGGQGKVALIEFQPGTSTNETRAEGFEKSMARHPGLNLVARQSSNSDYNTALQVTQDILTANPDLNGIYAANEPSVLGAAAAVRQAGKAGQIKIVGWDTSDEQIQALREGVISGLIAQNPFKMGFTSVQAAVAKVSGQQPPGETDTGSKVITQQNIDSPEAQRLLNPSCENPPE</sequence>
<keyword evidence="7" id="KW-1185">Reference proteome</keyword>
<accession>A0A5Q3Q506</accession>
<evidence type="ECO:0000256" key="3">
    <source>
        <dbReference type="ARBA" id="ARBA00022729"/>
    </source>
</evidence>
<comment type="similarity">
    <text evidence="2">Belongs to the bacterial solute-binding protein 2 family.</text>
</comment>
<dbReference type="PANTHER" id="PTHR46847:SF1">
    <property type="entry name" value="D-ALLOSE-BINDING PERIPLASMIC PROTEIN-RELATED"/>
    <property type="match status" value="1"/>
</dbReference>
<dbReference type="SUPFAM" id="SSF53822">
    <property type="entry name" value="Periplasmic binding protein-like I"/>
    <property type="match status" value="1"/>
</dbReference>
<dbReference type="InterPro" id="IPR025997">
    <property type="entry name" value="SBP_2_dom"/>
</dbReference>
<dbReference type="AlphaFoldDB" id="A0A5Q3Q506"/>
<dbReference type="GO" id="GO:0030246">
    <property type="term" value="F:carbohydrate binding"/>
    <property type="evidence" value="ECO:0007669"/>
    <property type="project" value="UniProtKB-ARBA"/>
</dbReference>
<dbReference type="Proteomes" id="UP000371041">
    <property type="component" value="Chromosome"/>
</dbReference>
<comment type="subcellular location">
    <subcellularLocation>
        <location evidence="1">Cell envelope</location>
    </subcellularLocation>
</comment>
<evidence type="ECO:0000256" key="1">
    <source>
        <dbReference type="ARBA" id="ARBA00004196"/>
    </source>
</evidence>
<keyword evidence="3 4" id="KW-0732">Signal</keyword>
<dbReference type="PROSITE" id="PS51257">
    <property type="entry name" value="PROKAR_LIPOPROTEIN"/>
    <property type="match status" value="1"/>
</dbReference>
<evidence type="ECO:0000313" key="7">
    <source>
        <dbReference type="Proteomes" id="UP000371041"/>
    </source>
</evidence>
<name>A0A5Q3Q506_9PSEU</name>
<feature type="signal peptide" evidence="4">
    <location>
        <begin position="1"/>
        <end position="27"/>
    </location>
</feature>
<dbReference type="RefSeq" id="WP_154076137.1">
    <property type="nucleotide sequence ID" value="NZ_CP045929.1"/>
</dbReference>
<dbReference type="KEGG" id="sace:GIY23_08400"/>
<evidence type="ECO:0000313" key="6">
    <source>
        <dbReference type="EMBL" id="QGK69542.1"/>
    </source>
</evidence>
<dbReference type="EMBL" id="CP045929">
    <property type="protein sequence ID" value="QGK69542.1"/>
    <property type="molecule type" value="Genomic_DNA"/>
</dbReference>
<organism evidence="6 7">
    <name type="scientific">Allosaccharopolyspora coralli</name>
    <dbReference type="NCBI Taxonomy" id="2665642"/>
    <lineage>
        <taxon>Bacteria</taxon>
        <taxon>Bacillati</taxon>
        <taxon>Actinomycetota</taxon>
        <taxon>Actinomycetes</taxon>
        <taxon>Pseudonocardiales</taxon>
        <taxon>Pseudonocardiaceae</taxon>
        <taxon>Allosaccharopolyspora</taxon>
    </lineage>
</organism>